<keyword evidence="3" id="KW-1185">Reference proteome</keyword>
<dbReference type="PROSITE" id="PS50846">
    <property type="entry name" value="HMA_2"/>
    <property type="match status" value="1"/>
</dbReference>
<proteinExistence type="predicted"/>
<dbReference type="Gene3D" id="3.30.70.100">
    <property type="match status" value="1"/>
</dbReference>
<reference evidence="2 3" key="1">
    <citation type="submission" date="2016-09" db="EMBL/GenBank/DDBJ databases">
        <authorList>
            <person name="Capua I."/>
            <person name="De Benedictis P."/>
            <person name="Joannis T."/>
            <person name="Lombin L.H."/>
            <person name="Cattoli G."/>
        </authorList>
    </citation>
    <scope>NUCLEOTIDE SEQUENCE [LARGE SCALE GENOMIC DNA]</scope>
    <source>
        <strain evidence="2 3">A7P-90m</strain>
    </source>
</reference>
<accession>A0A1G6QRE0</accession>
<organism evidence="2 3">
    <name type="scientific">Williamwhitmania taraxaci</name>
    <dbReference type="NCBI Taxonomy" id="1640674"/>
    <lineage>
        <taxon>Bacteria</taxon>
        <taxon>Pseudomonadati</taxon>
        <taxon>Bacteroidota</taxon>
        <taxon>Bacteroidia</taxon>
        <taxon>Bacteroidales</taxon>
        <taxon>Williamwhitmaniaceae</taxon>
        <taxon>Williamwhitmania</taxon>
    </lineage>
</organism>
<dbReference type="InterPro" id="IPR036163">
    <property type="entry name" value="HMA_dom_sf"/>
</dbReference>
<dbReference type="InterPro" id="IPR006121">
    <property type="entry name" value="HMA_dom"/>
</dbReference>
<dbReference type="EMBL" id="FMYP01000065">
    <property type="protein sequence ID" value="SDC94920.1"/>
    <property type="molecule type" value="Genomic_DNA"/>
</dbReference>
<dbReference type="STRING" id="1640674.SAMN05216323_10654"/>
<evidence type="ECO:0000259" key="1">
    <source>
        <dbReference type="PROSITE" id="PS50846"/>
    </source>
</evidence>
<protein>
    <submittedName>
        <fullName evidence="2">Copper chaperone</fullName>
    </submittedName>
</protein>
<feature type="domain" description="HMA" evidence="1">
    <location>
        <begin position="1"/>
        <end position="67"/>
    </location>
</feature>
<name>A0A1G6QRE0_9BACT</name>
<dbReference type="AlphaFoldDB" id="A0A1G6QRE0"/>
<dbReference type="GO" id="GO:0046872">
    <property type="term" value="F:metal ion binding"/>
    <property type="evidence" value="ECO:0007669"/>
    <property type="project" value="InterPro"/>
</dbReference>
<dbReference type="OrthoDB" id="677920at2"/>
<gene>
    <name evidence="2" type="ORF">SAMN05216323_10654</name>
</gene>
<dbReference type="Proteomes" id="UP000199452">
    <property type="component" value="Unassembled WGS sequence"/>
</dbReference>
<dbReference type="Pfam" id="PF00403">
    <property type="entry name" value="HMA"/>
    <property type="match status" value="1"/>
</dbReference>
<evidence type="ECO:0000313" key="3">
    <source>
        <dbReference type="Proteomes" id="UP000199452"/>
    </source>
</evidence>
<dbReference type="RefSeq" id="WP_092440117.1">
    <property type="nucleotide sequence ID" value="NZ_FMYP01000065.1"/>
</dbReference>
<dbReference type="SUPFAM" id="SSF55008">
    <property type="entry name" value="HMA, heavy metal-associated domain"/>
    <property type="match status" value="1"/>
</dbReference>
<sequence>MKTLQFTTNINCGGCVAKVKSLLDTANGIAKWSIDTAKPDKLLVVETETLTEEEIILMIASKGFKAERL</sequence>
<evidence type="ECO:0000313" key="2">
    <source>
        <dbReference type="EMBL" id="SDC94920.1"/>
    </source>
</evidence>